<proteinExistence type="predicted"/>
<keyword evidence="2" id="KW-1185">Reference proteome</keyword>
<dbReference type="InParanoid" id="J3K601"/>
<organism evidence="1 2">
    <name type="scientific">Coccidioides immitis (strain RS)</name>
    <name type="common">Valley fever fungus</name>
    <dbReference type="NCBI Taxonomy" id="246410"/>
    <lineage>
        <taxon>Eukaryota</taxon>
        <taxon>Fungi</taxon>
        <taxon>Dikarya</taxon>
        <taxon>Ascomycota</taxon>
        <taxon>Pezizomycotina</taxon>
        <taxon>Eurotiomycetes</taxon>
        <taxon>Eurotiomycetidae</taxon>
        <taxon>Onygenales</taxon>
        <taxon>Onygenaceae</taxon>
        <taxon>Coccidioides</taxon>
    </lineage>
</organism>
<dbReference type="RefSeq" id="XP_001241510.2">
    <property type="nucleotide sequence ID" value="XM_001241509.2"/>
</dbReference>
<dbReference type="VEuPathDB" id="FungiDB:CIMG_13180"/>
<reference evidence="2" key="2">
    <citation type="journal article" date="2010" name="Genome Res.">
        <title>Population genomic sequencing of Coccidioides fungi reveals recent hybridization and transposon control.</title>
        <authorList>
            <person name="Neafsey D.E."/>
            <person name="Barker B.M."/>
            <person name="Sharpton T.J."/>
            <person name="Stajich J.E."/>
            <person name="Park D.J."/>
            <person name="Whiston E."/>
            <person name="Hung C.-Y."/>
            <person name="McMahan C."/>
            <person name="White J."/>
            <person name="Sykes S."/>
            <person name="Heiman D."/>
            <person name="Young S."/>
            <person name="Zeng Q."/>
            <person name="Abouelleil A."/>
            <person name="Aftuck L."/>
            <person name="Bessette D."/>
            <person name="Brown A."/>
            <person name="FitzGerald M."/>
            <person name="Lui A."/>
            <person name="Macdonald J.P."/>
            <person name="Priest M."/>
            <person name="Orbach M.J."/>
            <person name="Galgiani J.N."/>
            <person name="Kirkland T.N."/>
            <person name="Cole G.T."/>
            <person name="Birren B.W."/>
            <person name="Henn M.R."/>
            <person name="Taylor J.W."/>
            <person name="Rounsley S.D."/>
        </authorList>
    </citation>
    <scope>GENOME REANNOTATION</scope>
    <source>
        <strain evidence="2">RS</strain>
    </source>
</reference>
<accession>J3K601</accession>
<dbReference type="EMBL" id="GG704913">
    <property type="protein sequence ID" value="EAS29927.3"/>
    <property type="molecule type" value="Genomic_DNA"/>
</dbReference>
<evidence type="ECO:0000313" key="1">
    <source>
        <dbReference type="EMBL" id="EAS29927.3"/>
    </source>
</evidence>
<gene>
    <name evidence="1" type="ORF">CIMG_13180</name>
</gene>
<dbReference type="GeneID" id="24164807"/>
<name>J3K601_COCIM</name>
<evidence type="ECO:0000313" key="2">
    <source>
        <dbReference type="Proteomes" id="UP000001261"/>
    </source>
</evidence>
<dbReference type="AlphaFoldDB" id="J3K601"/>
<dbReference type="Proteomes" id="UP000001261">
    <property type="component" value="Unassembled WGS sequence"/>
</dbReference>
<sequence>MSTGSGKFSSRGPFTKDIKVLPEVERMCSLKRVLEVSLPRGDGRHGGISMMWRLVRKIGHFDIEESTHIYTSSLLRSKIYPHSVRVDLGCVGIPAVRAHGETPLGNNQKESGVLAGFPEVNLNYTERATNQGRIISRPRHEEGDRSVGEMTGLPLSAHLSPCKQNMLLYQSQSSSNKMVSLTLC</sequence>
<dbReference type="KEGG" id="cim:CIMG_13180"/>
<reference evidence="2" key="1">
    <citation type="journal article" date="2009" name="Genome Res.">
        <title>Comparative genomic analyses of the human fungal pathogens Coccidioides and their relatives.</title>
        <authorList>
            <person name="Sharpton T.J."/>
            <person name="Stajich J.E."/>
            <person name="Rounsley S.D."/>
            <person name="Gardner M.J."/>
            <person name="Wortman J.R."/>
            <person name="Jordar V.S."/>
            <person name="Maiti R."/>
            <person name="Kodira C.D."/>
            <person name="Neafsey D.E."/>
            <person name="Zeng Q."/>
            <person name="Hung C.-Y."/>
            <person name="McMahan C."/>
            <person name="Muszewska A."/>
            <person name="Grynberg M."/>
            <person name="Mandel M.A."/>
            <person name="Kellner E.M."/>
            <person name="Barker B.M."/>
            <person name="Galgiani J.N."/>
            <person name="Orbach M.J."/>
            <person name="Kirkland T.N."/>
            <person name="Cole G.T."/>
            <person name="Henn M.R."/>
            <person name="Birren B.W."/>
            <person name="Taylor J.W."/>
        </authorList>
    </citation>
    <scope>NUCLEOTIDE SEQUENCE [LARGE SCALE GENOMIC DNA]</scope>
    <source>
        <strain evidence="2">RS</strain>
    </source>
</reference>
<protein>
    <submittedName>
        <fullName evidence="1">Uncharacterized protein</fullName>
    </submittedName>
</protein>